<organism evidence="1 2">
    <name type="scientific">Crocosphaera subtropica (strain ATCC 51142 / BH68)</name>
    <name type="common">Cyanothece sp. (strain ATCC 51142)</name>
    <dbReference type="NCBI Taxonomy" id="43989"/>
    <lineage>
        <taxon>Bacteria</taxon>
        <taxon>Bacillati</taxon>
        <taxon>Cyanobacteriota</taxon>
        <taxon>Cyanophyceae</taxon>
        <taxon>Oscillatoriophycideae</taxon>
        <taxon>Chroococcales</taxon>
        <taxon>Aphanothecaceae</taxon>
        <taxon>Crocosphaera</taxon>
        <taxon>Crocosphaera subtropica</taxon>
    </lineage>
</organism>
<dbReference type="KEGG" id="cyt:cce_4434"/>
<dbReference type="RefSeq" id="WP_009543510.1">
    <property type="nucleotide sequence ID" value="NC_010546.1"/>
</dbReference>
<gene>
    <name evidence="1" type="ordered locus">cce_4434</name>
</gene>
<accession>B1WUC8</accession>
<proteinExistence type="predicted"/>
<sequence>MNINLTSLGLLGVSISMGAVLSVAPINPVQAGSLNKEIVDTNGHKMGRIEFSWDDSMVTNNILSRFDSLNSFNITDYGEMHYDLDFAKTAHFQNFDFNVSTGKLRIFAYNLSRETATRKYGFTLWSKDFDSDVVSSSVIASNLPNEQALDQALKTNKYSVNLNLGASGSITAVDNVSLQEPQPQDPPSVPENSLTTALLIIAGLVFLSPRKIF</sequence>
<protein>
    <submittedName>
        <fullName evidence="1">Uncharacterized protein</fullName>
    </submittedName>
</protein>
<reference evidence="1 2" key="1">
    <citation type="journal article" date="2008" name="Proc. Natl. Acad. Sci. U.S.A.">
        <title>The genome of Cyanothece 51142, a unicellular diazotrophic cyanobacterium important in the marine nitrogen cycle.</title>
        <authorList>
            <person name="Welsh E.A."/>
            <person name="Liberton M."/>
            <person name="Stoeckel J."/>
            <person name="Loh T."/>
            <person name="Elvitigala T."/>
            <person name="Wang C."/>
            <person name="Wollam A."/>
            <person name="Fulton R.S."/>
            <person name="Clifton S.W."/>
            <person name="Jacobs J.M."/>
            <person name="Aurora R."/>
            <person name="Ghosh B.K."/>
            <person name="Sherman L.A."/>
            <person name="Smith R.D."/>
            <person name="Wilson R.K."/>
            <person name="Pakrasi H.B."/>
        </authorList>
    </citation>
    <scope>NUCLEOTIDE SEQUENCE [LARGE SCALE GENOMIC DNA]</scope>
    <source>
        <strain evidence="2">ATCC 51142 / BH68</strain>
    </source>
</reference>
<dbReference type="AlphaFoldDB" id="B1WUC8"/>
<dbReference type="Proteomes" id="UP000001203">
    <property type="component" value="Chromosome circular"/>
</dbReference>
<dbReference type="eggNOG" id="ENOG503211C">
    <property type="taxonomic scope" value="Bacteria"/>
</dbReference>
<evidence type="ECO:0000313" key="1">
    <source>
        <dbReference type="EMBL" id="ACB53782.1"/>
    </source>
</evidence>
<name>B1WUC8_CROS5</name>
<keyword evidence="2" id="KW-1185">Reference proteome</keyword>
<dbReference type="EMBL" id="CP000806">
    <property type="protein sequence ID" value="ACB53782.1"/>
    <property type="molecule type" value="Genomic_DNA"/>
</dbReference>
<evidence type="ECO:0000313" key="2">
    <source>
        <dbReference type="Proteomes" id="UP000001203"/>
    </source>
</evidence>
<dbReference type="OrthoDB" id="582019at2"/>
<dbReference type="HOGENOM" id="CLU_1292622_0_0_3"/>